<dbReference type="Proteomes" id="UP000553756">
    <property type="component" value="Unassembled WGS sequence"/>
</dbReference>
<name>A0ABX1SVY9_9BIFI</name>
<keyword evidence="6" id="KW-0812">Transmembrane</keyword>
<gene>
    <name evidence="9" type="ORF">G1C94_0622</name>
</gene>
<keyword evidence="10" id="KW-1185">Reference proteome</keyword>
<evidence type="ECO:0000313" key="9">
    <source>
        <dbReference type="EMBL" id="NMN02000.1"/>
    </source>
</evidence>
<evidence type="ECO:0000256" key="1">
    <source>
        <dbReference type="ARBA" id="ARBA00022512"/>
    </source>
</evidence>
<accession>A0ABX1SVY9</accession>
<dbReference type="InterPro" id="IPR019931">
    <property type="entry name" value="LPXTG_anchor"/>
</dbReference>
<comment type="caution">
    <text evidence="9">The sequence shown here is derived from an EMBL/GenBank/DDBJ whole genome shotgun (WGS) entry which is preliminary data.</text>
</comment>
<evidence type="ECO:0000256" key="5">
    <source>
        <dbReference type="SAM" id="MobiDB-lite"/>
    </source>
</evidence>
<evidence type="ECO:0000256" key="2">
    <source>
        <dbReference type="ARBA" id="ARBA00022525"/>
    </source>
</evidence>
<dbReference type="NCBIfam" id="TIGR04226">
    <property type="entry name" value="RrgB_K2N_iso_D2"/>
    <property type="match status" value="1"/>
</dbReference>
<dbReference type="Gene3D" id="2.60.40.10">
    <property type="entry name" value="Immunoglobulins"/>
    <property type="match status" value="1"/>
</dbReference>
<protein>
    <submittedName>
        <fullName evidence="9">Gram-positive pilin backbone subunit 2, Cna-B-like domain-containing protein</fullName>
    </submittedName>
</protein>
<evidence type="ECO:0000313" key="10">
    <source>
        <dbReference type="Proteomes" id="UP000553756"/>
    </source>
</evidence>
<keyword evidence="6" id="KW-0472">Membrane</keyword>
<sequence>MSEGKWCHRVLLPVAVALVMAIVAAFGVASTSVAEEGDPDVSGYLNNQTANLTVKDVEKGVTGTAYKYLEVQWNTSENVPTLPEYEFANGVTQWVRRNFSSYIKTRNNAPTEKFRTLGTSDMRDFSDKLLAAIEKNDVVFRESDSTSTASAENGSINFNLKMGGYLIKLSNGPNCVYQPIATYVRPKSKGDGKTYELEAGTVEGKAEAKSMKIASTKTVKRKDKDTVNGDGQAAYGQIGDSFIFTIKTPIPNYPDNAVNKEFIVKDQPTSGLTITTTSIKVMIEGGEELIENTNYSTKTIDPDRSNNRDMGFKVIFDKMQYEDKLAKAGKGSKKLVVTYTGTLNNKAAIMRGTKNSAHPLIPKEFYKPDTEYTSPTPADTEIHTYGVKITKIGKTGKGSYKKKIELPGAQFELRRKGEKGRTEVHVKQQEATDAGEGATTGKYVVQPDSGGGATTTITSGPNGLVQIDGLGAGTYILKEIKAPEGGYALPGKSIKIVINDSDINGVPDTAADNNLGSEPSTIAGKSVSLDDENRLVYEFVNRKANFKLPKTGAIGAAIFGVVGVALIVTSAALVIAHRRKNKRSS</sequence>
<keyword evidence="2" id="KW-0964">Secreted</keyword>
<dbReference type="InterPro" id="IPR041033">
    <property type="entry name" value="SpaA_PFL_dom_1"/>
</dbReference>
<dbReference type="InterPro" id="IPR013783">
    <property type="entry name" value="Ig-like_fold"/>
</dbReference>
<evidence type="ECO:0000256" key="4">
    <source>
        <dbReference type="ARBA" id="ARBA00023088"/>
    </source>
</evidence>
<reference evidence="9 10" key="1">
    <citation type="submission" date="2020-02" db="EMBL/GenBank/DDBJ databases">
        <title>Characterization of phylogenetic diversity of novel bifidobacterial species isolated in Czech ZOOs.</title>
        <authorList>
            <person name="Lugli G.A."/>
            <person name="Vera N.B."/>
            <person name="Ventura M."/>
        </authorList>
    </citation>
    <scope>NUCLEOTIDE SEQUENCE [LARGE SCALE GENOMIC DNA]</scope>
    <source>
        <strain evidence="9 10">DSM 109963</strain>
    </source>
</reference>
<dbReference type="Pfam" id="PF00746">
    <property type="entry name" value="Gram_pos_anchor"/>
    <property type="match status" value="1"/>
</dbReference>
<evidence type="ECO:0000259" key="8">
    <source>
        <dbReference type="Pfam" id="PF17802"/>
    </source>
</evidence>
<dbReference type="InterPro" id="IPR026466">
    <property type="entry name" value="Fim_isopep_form_D2_dom"/>
</dbReference>
<dbReference type="RefSeq" id="WP_172144607.1">
    <property type="nucleotide sequence ID" value="NZ_JAAIIJ010000010.1"/>
</dbReference>
<keyword evidence="4" id="KW-0572">Peptidoglycan-anchor</keyword>
<keyword evidence="3" id="KW-0732">Signal</keyword>
<feature type="transmembrane region" description="Helical" evidence="6">
    <location>
        <begin position="553"/>
        <end position="576"/>
    </location>
</feature>
<dbReference type="EMBL" id="JAAIIJ010000010">
    <property type="protein sequence ID" value="NMN02000.1"/>
    <property type="molecule type" value="Genomic_DNA"/>
</dbReference>
<feature type="domain" description="Gram-positive cocci surface proteins LPxTG" evidence="7">
    <location>
        <begin position="543"/>
        <end position="582"/>
    </location>
</feature>
<feature type="domain" description="SpaA-like prealbumin fold" evidence="8">
    <location>
        <begin position="400"/>
        <end position="502"/>
    </location>
</feature>
<proteinExistence type="predicted"/>
<evidence type="ECO:0000259" key="7">
    <source>
        <dbReference type="Pfam" id="PF00746"/>
    </source>
</evidence>
<evidence type="ECO:0000256" key="6">
    <source>
        <dbReference type="SAM" id="Phobius"/>
    </source>
</evidence>
<feature type="region of interest" description="Disordered" evidence="5">
    <location>
        <begin position="428"/>
        <end position="447"/>
    </location>
</feature>
<keyword evidence="1" id="KW-0134">Cell wall</keyword>
<organism evidence="9 10">
    <name type="scientific">Bifidobacterium panos</name>
    <dbReference type="NCBI Taxonomy" id="2675321"/>
    <lineage>
        <taxon>Bacteria</taxon>
        <taxon>Bacillati</taxon>
        <taxon>Actinomycetota</taxon>
        <taxon>Actinomycetes</taxon>
        <taxon>Bifidobacteriales</taxon>
        <taxon>Bifidobacteriaceae</taxon>
        <taxon>Bifidobacterium</taxon>
    </lineage>
</organism>
<dbReference type="Pfam" id="PF17802">
    <property type="entry name" value="SpaA"/>
    <property type="match status" value="1"/>
</dbReference>
<evidence type="ECO:0000256" key="3">
    <source>
        <dbReference type="ARBA" id="ARBA00022729"/>
    </source>
</evidence>
<dbReference type="NCBIfam" id="TIGR01167">
    <property type="entry name" value="LPXTG_anchor"/>
    <property type="match status" value="1"/>
</dbReference>
<dbReference type="Gene3D" id="2.60.40.740">
    <property type="match status" value="1"/>
</dbReference>
<keyword evidence="6" id="KW-1133">Transmembrane helix</keyword>